<gene>
    <name evidence="2" type="ORF">Ddye_028755</name>
</gene>
<evidence type="ECO:0000313" key="2">
    <source>
        <dbReference type="EMBL" id="KAK2633963.1"/>
    </source>
</evidence>
<dbReference type="InterPro" id="IPR051564">
    <property type="entry name" value="LRR_receptor-like_kinase"/>
</dbReference>
<proteinExistence type="predicted"/>
<name>A0AAD9WL47_9ROSI</name>
<dbReference type="InterPro" id="IPR001245">
    <property type="entry name" value="Ser-Thr/Tyr_kinase_cat_dom"/>
</dbReference>
<dbReference type="Proteomes" id="UP001280121">
    <property type="component" value="Unassembled WGS sequence"/>
</dbReference>
<evidence type="ECO:0000259" key="1">
    <source>
        <dbReference type="Pfam" id="PF07714"/>
    </source>
</evidence>
<dbReference type="EMBL" id="JANJYI010000009">
    <property type="protein sequence ID" value="KAK2633963.1"/>
    <property type="molecule type" value="Genomic_DNA"/>
</dbReference>
<comment type="caution">
    <text evidence="2">The sequence shown here is derived from an EMBL/GenBank/DDBJ whole genome shotgun (WGS) entry which is preliminary data.</text>
</comment>
<keyword evidence="3" id="KW-1185">Reference proteome</keyword>
<evidence type="ECO:0000313" key="3">
    <source>
        <dbReference type="Proteomes" id="UP001280121"/>
    </source>
</evidence>
<sequence>MVSEPSCPRISRFESPSLNKLCLVFCCPLELSENAFSTRLTEKSDVYSYGVVLLELLLRKMPVDPSFEEGMDIVSWTRKKLLENDDSIFFLDKEINYWESDDQRKAPTLLELALDCTEKVADTRPSMRDVVGFLMRLNDKI</sequence>
<dbReference type="Gene3D" id="1.10.510.10">
    <property type="entry name" value="Transferase(Phosphotransferase) domain 1"/>
    <property type="match status" value="1"/>
</dbReference>
<organism evidence="2 3">
    <name type="scientific">Dipteronia dyeriana</name>
    <dbReference type="NCBI Taxonomy" id="168575"/>
    <lineage>
        <taxon>Eukaryota</taxon>
        <taxon>Viridiplantae</taxon>
        <taxon>Streptophyta</taxon>
        <taxon>Embryophyta</taxon>
        <taxon>Tracheophyta</taxon>
        <taxon>Spermatophyta</taxon>
        <taxon>Magnoliopsida</taxon>
        <taxon>eudicotyledons</taxon>
        <taxon>Gunneridae</taxon>
        <taxon>Pentapetalae</taxon>
        <taxon>rosids</taxon>
        <taxon>malvids</taxon>
        <taxon>Sapindales</taxon>
        <taxon>Sapindaceae</taxon>
        <taxon>Hippocastanoideae</taxon>
        <taxon>Acereae</taxon>
        <taxon>Dipteronia</taxon>
    </lineage>
</organism>
<dbReference type="GO" id="GO:0004672">
    <property type="term" value="F:protein kinase activity"/>
    <property type="evidence" value="ECO:0007669"/>
    <property type="project" value="InterPro"/>
</dbReference>
<dbReference type="PANTHER" id="PTHR48055">
    <property type="entry name" value="LEUCINE-RICH REPEAT RECEPTOR PROTEIN KINASE EMS1"/>
    <property type="match status" value="1"/>
</dbReference>
<accession>A0AAD9WL47</accession>
<dbReference type="GO" id="GO:0016020">
    <property type="term" value="C:membrane"/>
    <property type="evidence" value="ECO:0007669"/>
    <property type="project" value="TreeGrafter"/>
</dbReference>
<feature type="domain" description="Serine-threonine/tyrosine-protein kinase catalytic" evidence="1">
    <location>
        <begin position="33"/>
        <end position="133"/>
    </location>
</feature>
<dbReference type="PANTHER" id="PTHR48055:SF22">
    <property type="entry name" value="LEUCINE-RICH REPEAT RECEPTOR-LIKE SERINE_THREONINE_TYROSINE-PROTEIN KINASE SOBIR1"/>
    <property type="match status" value="1"/>
</dbReference>
<protein>
    <recommendedName>
        <fullName evidence="1">Serine-threonine/tyrosine-protein kinase catalytic domain-containing protein</fullName>
    </recommendedName>
</protein>
<dbReference type="AlphaFoldDB" id="A0AAD9WL47"/>
<dbReference type="InterPro" id="IPR011009">
    <property type="entry name" value="Kinase-like_dom_sf"/>
</dbReference>
<reference evidence="2" key="1">
    <citation type="journal article" date="2023" name="Plant J.">
        <title>Genome sequences and population genomics provide insights into the demographic history, inbreeding, and mutation load of two 'living fossil' tree species of Dipteronia.</title>
        <authorList>
            <person name="Feng Y."/>
            <person name="Comes H.P."/>
            <person name="Chen J."/>
            <person name="Zhu S."/>
            <person name="Lu R."/>
            <person name="Zhang X."/>
            <person name="Li P."/>
            <person name="Qiu J."/>
            <person name="Olsen K.M."/>
            <person name="Qiu Y."/>
        </authorList>
    </citation>
    <scope>NUCLEOTIDE SEQUENCE</scope>
    <source>
        <strain evidence="2">KIB01</strain>
    </source>
</reference>
<dbReference type="SUPFAM" id="SSF56112">
    <property type="entry name" value="Protein kinase-like (PK-like)"/>
    <property type="match status" value="1"/>
</dbReference>
<dbReference type="Pfam" id="PF07714">
    <property type="entry name" value="PK_Tyr_Ser-Thr"/>
    <property type="match status" value="1"/>
</dbReference>